<dbReference type="InterPro" id="IPR036390">
    <property type="entry name" value="WH_DNA-bd_sf"/>
</dbReference>
<proteinExistence type="predicted"/>
<evidence type="ECO:0000313" key="2">
    <source>
        <dbReference type="EMBL" id="RPE28936.1"/>
    </source>
</evidence>
<dbReference type="PANTHER" id="PTHR36221">
    <property type="entry name" value="DUF742 DOMAIN-CONTAINING PROTEIN"/>
    <property type="match status" value="1"/>
</dbReference>
<reference evidence="2 3" key="1">
    <citation type="submission" date="2018-11" db="EMBL/GenBank/DDBJ databases">
        <title>Sequencing the genomes of 1000 actinobacteria strains.</title>
        <authorList>
            <person name="Klenk H.-P."/>
        </authorList>
    </citation>
    <scope>NUCLEOTIDE SEQUENCE [LARGE SCALE GENOMIC DNA]</scope>
    <source>
        <strain evidence="2 3">DSM 44781</strain>
    </source>
</reference>
<name>A0A3N4R8F0_9ACTN</name>
<dbReference type="RefSeq" id="WP_341869181.1">
    <property type="nucleotide sequence ID" value="NZ_RKQG01000002.1"/>
</dbReference>
<dbReference type="PANTHER" id="PTHR36221:SF1">
    <property type="entry name" value="DUF742 DOMAIN-CONTAINING PROTEIN"/>
    <property type="match status" value="1"/>
</dbReference>
<dbReference type="Pfam" id="PF05331">
    <property type="entry name" value="DUF742"/>
    <property type="match status" value="1"/>
</dbReference>
<evidence type="ECO:0000256" key="1">
    <source>
        <dbReference type="SAM" id="MobiDB-lite"/>
    </source>
</evidence>
<keyword evidence="3" id="KW-1185">Reference proteome</keyword>
<comment type="caution">
    <text evidence="2">The sequence shown here is derived from an EMBL/GenBank/DDBJ whole genome shotgun (WGS) entry which is preliminary data.</text>
</comment>
<dbReference type="AlphaFoldDB" id="A0A3N4R8F0"/>
<gene>
    <name evidence="2" type="ORF">EDD38_6082</name>
</gene>
<feature type="region of interest" description="Disordered" evidence="1">
    <location>
        <begin position="1"/>
        <end position="42"/>
    </location>
</feature>
<protein>
    <submittedName>
        <fullName evidence="2">Uncharacterized protein DUF742</fullName>
    </submittedName>
</protein>
<accession>A0A3N4R8F0</accession>
<dbReference type="Proteomes" id="UP000266906">
    <property type="component" value="Unassembled WGS sequence"/>
</dbReference>
<dbReference type="SUPFAM" id="SSF46785">
    <property type="entry name" value="Winged helix' DNA-binding domain"/>
    <property type="match status" value="1"/>
</dbReference>
<evidence type="ECO:0000313" key="3">
    <source>
        <dbReference type="Proteomes" id="UP000266906"/>
    </source>
</evidence>
<organism evidence="2 3">
    <name type="scientific">Kitasatospora cineracea</name>
    <dbReference type="NCBI Taxonomy" id="88074"/>
    <lineage>
        <taxon>Bacteria</taxon>
        <taxon>Bacillati</taxon>
        <taxon>Actinomycetota</taxon>
        <taxon>Actinomycetes</taxon>
        <taxon>Kitasatosporales</taxon>
        <taxon>Streptomycetaceae</taxon>
        <taxon>Kitasatospora</taxon>
    </lineage>
</organism>
<dbReference type="InterPro" id="IPR007995">
    <property type="entry name" value="DUF742"/>
</dbReference>
<dbReference type="EMBL" id="RKQG01000002">
    <property type="protein sequence ID" value="RPE28936.1"/>
    <property type="molecule type" value="Genomic_DNA"/>
</dbReference>
<sequence>MTDPMSEPEPTEPTGVPAPADLSGATADQGPAGEQPVDLFAPRTPVDDRWFDDEAGPVVRLFSMTRGRARPVDDGLFDLISLVTAAVPALPGPGGPRTDPALDPEHHAILELCRDEPLSVAELGSYTDLPVSVVRVLLGDLHDAELISVTRPFQLAQQPDERLLRDVINGLRAL</sequence>